<reference evidence="1" key="1">
    <citation type="submission" date="2015-11" db="EMBL/GenBank/DDBJ databases">
        <title>De novo transcriptome assembly of four potential Pierce s Disease insect vectors from Arizona vineyards.</title>
        <authorList>
            <person name="Tassone E.E."/>
        </authorList>
    </citation>
    <scope>NUCLEOTIDE SEQUENCE</scope>
</reference>
<sequence length="100" mass="11250">PGTVPSGLLGPVRLRSGLDSGFQINKPLRRRKFPLYIQMLTGLTPTRKAGNNTAITTDRLEPQQPWRHLQPQLAILQLPRSQLPSELVPDTFHSLNILTY</sequence>
<dbReference type="AlphaFoldDB" id="A0A1B6H1W3"/>
<protein>
    <submittedName>
        <fullName evidence="1">Uncharacterized protein</fullName>
    </submittedName>
</protein>
<dbReference type="EMBL" id="GECZ01001104">
    <property type="protein sequence ID" value="JAS68665.1"/>
    <property type="molecule type" value="Transcribed_RNA"/>
</dbReference>
<evidence type="ECO:0000313" key="1">
    <source>
        <dbReference type="EMBL" id="JAS68665.1"/>
    </source>
</evidence>
<organism evidence="1">
    <name type="scientific">Cuerna arida</name>
    <dbReference type="NCBI Taxonomy" id="1464854"/>
    <lineage>
        <taxon>Eukaryota</taxon>
        <taxon>Metazoa</taxon>
        <taxon>Ecdysozoa</taxon>
        <taxon>Arthropoda</taxon>
        <taxon>Hexapoda</taxon>
        <taxon>Insecta</taxon>
        <taxon>Pterygota</taxon>
        <taxon>Neoptera</taxon>
        <taxon>Paraneoptera</taxon>
        <taxon>Hemiptera</taxon>
        <taxon>Auchenorrhyncha</taxon>
        <taxon>Membracoidea</taxon>
        <taxon>Cicadellidae</taxon>
        <taxon>Cicadellinae</taxon>
        <taxon>Proconiini</taxon>
        <taxon>Cuerna</taxon>
    </lineage>
</organism>
<name>A0A1B6H1W3_9HEMI</name>
<feature type="non-terminal residue" evidence="1">
    <location>
        <position position="1"/>
    </location>
</feature>
<gene>
    <name evidence="1" type="ORF">g.19987</name>
</gene>
<proteinExistence type="predicted"/>
<accession>A0A1B6H1W3</accession>